<evidence type="ECO:0000313" key="1">
    <source>
        <dbReference type="EMBL" id="MBB6550233.1"/>
    </source>
</evidence>
<reference evidence="1 2" key="1">
    <citation type="submission" date="2020-08" db="EMBL/GenBank/DDBJ databases">
        <title>Sequencing the genomes of 1000 actinobacteria strains.</title>
        <authorList>
            <person name="Klenk H.-P."/>
        </authorList>
    </citation>
    <scope>NUCLEOTIDE SEQUENCE [LARGE SCALE GENOMIC DNA]</scope>
    <source>
        <strain evidence="1 2">DSM 43768</strain>
    </source>
</reference>
<organism evidence="1 2">
    <name type="scientific">Nonomuraea rubra</name>
    <dbReference type="NCBI Taxonomy" id="46180"/>
    <lineage>
        <taxon>Bacteria</taxon>
        <taxon>Bacillati</taxon>
        <taxon>Actinomycetota</taxon>
        <taxon>Actinomycetes</taxon>
        <taxon>Streptosporangiales</taxon>
        <taxon>Streptosporangiaceae</taxon>
        <taxon>Nonomuraea</taxon>
    </lineage>
</organism>
<comment type="caution">
    <text evidence="1">The sequence shown here is derived from an EMBL/GenBank/DDBJ whole genome shotgun (WGS) entry which is preliminary data.</text>
</comment>
<dbReference type="Proteomes" id="UP000565579">
    <property type="component" value="Unassembled WGS sequence"/>
</dbReference>
<keyword evidence="2" id="KW-1185">Reference proteome</keyword>
<protein>
    <submittedName>
        <fullName evidence="1">Uncharacterized protein</fullName>
    </submittedName>
</protein>
<proteinExistence type="predicted"/>
<dbReference type="EMBL" id="JACHMI010000001">
    <property type="protein sequence ID" value="MBB6550233.1"/>
    <property type="molecule type" value="Genomic_DNA"/>
</dbReference>
<accession>A0A7X0NV73</accession>
<sequence length="146" mass="15101">MAAAGRREAGSARLAGLTLAASAIATPHADALAIAAPHATAPHATAPHATARAVPEERPVVVKDVRIPPVPLGDLQQSITDDRGILPGGVGSGLFPAARRGDYWMVTDRGPAWHVTAGTGERRTFPIPELSPAIVQVATRFGVEIK</sequence>
<gene>
    <name evidence="1" type="ORF">HD593_005028</name>
</gene>
<dbReference type="AlphaFoldDB" id="A0A7X0NV73"/>
<dbReference type="RefSeq" id="WP_185104538.1">
    <property type="nucleotide sequence ID" value="NZ_BAAAXY010000009.1"/>
</dbReference>
<evidence type="ECO:0000313" key="2">
    <source>
        <dbReference type="Proteomes" id="UP000565579"/>
    </source>
</evidence>
<name>A0A7X0NV73_9ACTN</name>